<evidence type="ECO:0000313" key="5">
    <source>
        <dbReference type="Proteomes" id="UP000824540"/>
    </source>
</evidence>
<evidence type="ECO:0000313" key="4">
    <source>
        <dbReference type="EMBL" id="KAG9353896.1"/>
    </source>
</evidence>
<evidence type="ECO:0000259" key="3">
    <source>
        <dbReference type="Pfam" id="PF26060"/>
    </source>
</evidence>
<dbReference type="Proteomes" id="UP000824540">
    <property type="component" value="Unassembled WGS sequence"/>
</dbReference>
<keyword evidence="5" id="KW-1185">Reference proteome</keyword>
<reference evidence="4" key="1">
    <citation type="thesis" date="2021" institute="BYU ScholarsArchive" country="Provo, UT, USA">
        <title>Applications of and Algorithms for Genome Assembly and Genomic Analyses with an Emphasis on Marine Teleosts.</title>
        <authorList>
            <person name="Pickett B.D."/>
        </authorList>
    </citation>
    <scope>NUCLEOTIDE SEQUENCE</scope>
    <source>
        <strain evidence="4">HI-2016</strain>
    </source>
</reference>
<dbReference type="InterPro" id="IPR058899">
    <property type="entry name" value="TGFBR3/Endoglin-like_N"/>
</dbReference>
<name>A0A8T2PRE2_9TELE</name>
<sequence length="379" mass="41882">MSFIFTPHTSSSKTKNDFNRNQYKTVVPMEMHSNSEDLLKWATEKFGGVTSFTTIHYPVMITFTGQQAKGNGVSSCTLRNEFPPKPYVLDPSELSNLKSCYPYPSWSKKQSNNQVQLKETIIPPRIFNLSDSFDAVQQAALTRFTTNFTSYTEISSHSTLLTLVFRKMGTAEEVKTSPASLEQTSPSPDSPDSLLLMQLYGSSDYQVPLDPTTKVQSDQTIYAEISSKTFEGTALTINVKNCSVKSKGSCSLVQKMLFQMEYCSRKMCSDSARVSFSFKHLQELTTTSWELECMVELWYGKSYASEHRVRRNVEVVQSSLPAPGYPSGLDMASTAVHITGCPCSLTKRQPVSGNPSPSENSSANASIGSTQSTPTSSMA</sequence>
<dbReference type="OrthoDB" id="10072329at2759"/>
<proteinExistence type="predicted"/>
<dbReference type="Pfam" id="PF26060">
    <property type="entry name" value="TGFBR3_N"/>
    <property type="match status" value="1"/>
</dbReference>
<feature type="compositionally biased region" description="Polar residues" evidence="2">
    <location>
        <begin position="367"/>
        <end position="379"/>
    </location>
</feature>
<dbReference type="AlphaFoldDB" id="A0A8T2PRE2"/>
<keyword evidence="1" id="KW-0325">Glycoprotein</keyword>
<feature type="domain" description="TGFBR3/Endoglin-like N-terminal" evidence="3">
    <location>
        <begin position="18"/>
        <end position="88"/>
    </location>
</feature>
<feature type="compositionally biased region" description="Low complexity" evidence="2">
    <location>
        <begin position="352"/>
        <end position="366"/>
    </location>
</feature>
<evidence type="ECO:0000256" key="2">
    <source>
        <dbReference type="SAM" id="MobiDB-lite"/>
    </source>
</evidence>
<dbReference type="EMBL" id="JAFBMS010000003">
    <property type="protein sequence ID" value="KAG9353896.1"/>
    <property type="molecule type" value="Genomic_DNA"/>
</dbReference>
<feature type="region of interest" description="Disordered" evidence="2">
    <location>
        <begin position="348"/>
        <end position="379"/>
    </location>
</feature>
<accession>A0A8T2PRE2</accession>
<organism evidence="4 5">
    <name type="scientific">Albula glossodonta</name>
    <name type="common">roundjaw bonefish</name>
    <dbReference type="NCBI Taxonomy" id="121402"/>
    <lineage>
        <taxon>Eukaryota</taxon>
        <taxon>Metazoa</taxon>
        <taxon>Chordata</taxon>
        <taxon>Craniata</taxon>
        <taxon>Vertebrata</taxon>
        <taxon>Euteleostomi</taxon>
        <taxon>Actinopterygii</taxon>
        <taxon>Neopterygii</taxon>
        <taxon>Teleostei</taxon>
        <taxon>Albuliformes</taxon>
        <taxon>Albulidae</taxon>
        <taxon>Albula</taxon>
    </lineage>
</organism>
<comment type="caution">
    <text evidence="4">The sequence shown here is derived from an EMBL/GenBank/DDBJ whole genome shotgun (WGS) entry which is preliminary data.</text>
</comment>
<gene>
    <name evidence="4" type="ORF">JZ751_012020</name>
</gene>
<protein>
    <recommendedName>
        <fullName evidence="3">TGFBR3/Endoglin-like N-terminal domain-containing protein</fullName>
    </recommendedName>
</protein>
<evidence type="ECO:0000256" key="1">
    <source>
        <dbReference type="ARBA" id="ARBA00023180"/>
    </source>
</evidence>